<dbReference type="Pfam" id="PF17289">
    <property type="entry name" value="Terminase_6C"/>
    <property type="match status" value="1"/>
</dbReference>
<reference evidence="4" key="2">
    <citation type="journal article" date="2021" name="PeerJ">
        <title>Extensive microbial diversity within the chicken gut microbiome revealed by metagenomics and culture.</title>
        <authorList>
            <person name="Gilroy R."/>
            <person name="Ravi A."/>
            <person name="Getino M."/>
            <person name="Pursley I."/>
            <person name="Horton D.L."/>
            <person name="Alikhan N.F."/>
            <person name="Baker D."/>
            <person name="Gharbi K."/>
            <person name="Hall N."/>
            <person name="Watson M."/>
            <person name="Adriaenssens E.M."/>
            <person name="Foster-Nyarko E."/>
            <person name="Jarju S."/>
            <person name="Secka A."/>
            <person name="Antonio M."/>
            <person name="Oren A."/>
            <person name="Chaudhuri R.R."/>
            <person name="La Ragione R."/>
            <person name="Hildebrand F."/>
            <person name="Pallen M.J."/>
        </authorList>
    </citation>
    <scope>NUCLEOTIDE SEQUENCE</scope>
    <source>
        <strain evidence="4">ChiSxjej2B14-8506</strain>
    </source>
</reference>
<dbReference type="InterPro" id="IPR027417">
    <property type="entry name" value="P-loop_NTPase"/>
</dbReference>
<evidence type="ECO:0000256" key="1">
    <source>
        <dbReference type="ARBA" id="ARBA00022612"/>
    </source>
</evidence>
<reference evidence="4" key="1">
    <citation type="submission" date="2020-10" db="EMBL/GenBank/DDBJ databases">
        <authorList>
            <person name="Gilroy R."/>
        </authorList>
    </citation>
    <scope>NUCLEOTIDE SEQUENCE</scope>
    <source>
        <strain evidence="4">ChiSxjej2B14-8506</strain>
    </source>
</reference>
<comment type="caution">
    <text evidence="4">The sequence shown here is derived from an EMBL/GenBank/DDBJ whole genome shotgun (WGS) entry which is preliminary data.</text>
</comment>
<evidence type="ECO:0000259" key="3">
    <source>
        <dbReference type="Pfam" id="PF17289"/>
    </source>
</evidence>
<dbReference type="Gene3D" id="3.40.50.300">
    <property type="entry name" value="P-loop containing nucleotide triphosphate hydrolases"/>
    <property type="match status" value="1"/>
</dbReference>
<dbReference type="NCBIfam" id="TIGR01630">
    <property type="entry name" value="psiM2_ORF9"/>
    <property type="match status" value="1"/>
</dbReference>
<accession>A0A9D1LPU5</accession>
<dbReference type="EMBL" id="DVNK01000008">
    <property type="protein sequence ID" value="HIU45834.1"/>
    <property type="molecule type" value="Genomic_DNA"/>
</dbReference>
<evidence type="ECO:0000313" key="5">
    <source>
        <dbReference type="Proteomes" id="UP000824123"/>
    </source>
</evidence>
<dbReference type="Pfam" id="PF03237">
    <property type="entry name" value="Terminase_6N"/>
    <property type="match status" value="1"/>
</dbReference>
<feature type="domain" description="Terminase large subunit gp17-like C-terminal" evidence="3">
    <location>
        <begin position="301"/>
        <end position="459"/>
    </location>
</feature>
<name>A0A9D1LPU5_9FIRM</name>
<dbReference type="AlphaFoldDB" id="A0A9D1LPU5"/>
<evidence type="ECO:0000256" key="2">
    <source>
        <dbReference type="SAM" id="MobiDB-lite"/>
    </source>
</evidence>
<keyword evidence="1" id="KW-1188">Viral release from host cell</keyword>
<proteinExistence type="predicted"/>
<dbReference type="InterPro" id="IPR006517">
    <property type="entry name" value="Phage_terminase_lsu-like_C"/>
</dbReference>
<dbReference type="InterPro" id="IPR035421">
    <property type="entry name" value="Terminase_6C"/>
</dbReference>
<evidence type="ECO:0000313" key="4">
    <source>
        <dbReference type="EMBL" id="HIU45834.1"/>
    </source>
</evidence>
<organism evidence="4 5">
    <name type="scientific">Candidatus Fimadaptatus faecigallinarum</name>
    <dbReference type="NCBI Taxonomy" id="2840814"/>
    <lineage>
        <taxon>Bacteria</taxon>
        <taxon>Bacillati</taxon>
        <taxon>Bacillota</taxon>
        <taxon>Clostridia</taxon>
        <taxon>Eubacteriales</taxon>
        <taxon>Candidatus Fimadaptatus</taxon>
    </lineage>
</organism>
<sequence>MSLPTAAVSEVVRIAPQPGPQQQFLESDADIVIYGGAAGGGKTYALLLEALRNVDAPGFGAVIFRRNANQILAQGGLWDTSRDIYSGLAQMRLTPTPRWLFPSGARISFACLEDEAAVLKWQGSQIALICFDELTHFSRAQFFYMLSRNRSTCGVRPYVRATCNPDSDSWVADLVSWWISPETGYPLPERSGVKRYMVRTGDSLCWGDTPAELAERLRGTEWAGIAPKSLTFISSTLADNRILMQRDPGYLANLLALPTVERERLLNGNWKIRRAAGAYFSRARVNILSEPPDDVVRCVRAWDLAAGEEHSGSDAAYTAGVLLGKRKSGRYVVLDVINRRMGAGDVRACVVATAAADRARYRNVRVRLNQDPGQAGKDQAEQYLKLLSGHAVSIVRETGSKTARAEPFSAQWQGLAGAVRGNVDVVEADWNADYFAQLESFPDSRFKDMVDASATALNELERGAPATRLPDGGKLSAASRWRG</sequence>
<feature type="region of interest" description="Disordered" evidence="2">
    <location>
        <begin position="462"/>
        <end position="483"/>
    </location>
</feature>
<dbReference type="Proteomes" id="UP000824123">
    <property type="component" value="Unassembled WGS sequence"/>
</dbReference>
<protein>
    <submittedName>
        <fullName evidence="4">Phage terminase large subunit</fullName>
    </submittedName>
</protein>
<gene>
    <name evidence="4" type="primary">terL</name>
    <name evidence="4" type="ORF">IAC59_01075</name>
</gene>